<evidence type="ECO:0000313" key="6">
    <source>
        <dbReference type="Proteomes" id="UP000187203"/>
    </source>
</evidence>
<feature type="chain" id="PRO_5013068444" evidence="4">
    <location>
        <begin position="25"/>
        <end position="125"/>
    </location>
</feature>
<dbReference type="PROSITE" id="PS00653">
    <property type="entry name" value="GLYCOSYL_HYDROL_F1_2"/>
    <property type="match status" value="1"/>
</dbReference>
<dbReference type="InterPro" id="IPR001360">
    <property type="entry name" value="Glyco_hydro_1"/>
</dbReference>
<feature type="signal peptide" evidence="4">
    <location>
        <begin position="1"/>
        <end position="24"/>
    </location>
</feature>
<name>A0A1R3GTE2_9ROSI</name>
<dbReference type="GO" id="GO:0005975">
    <property type="term" value="P:carbohydrate metabolic process"/>
    <property type="evidence" value="ECO:0007669"/>
    <property type="project" value="InterPro"/>
</dbReference>
<proteinExistence type="inferred from homology"/>
<dbReference type="InterPro" id="IPR033132">
    <property type="entry name" value="GH_1_N_CS"/>
</dbReference>
<keyword evidence="2 5" id="KW-0378">Hydrolase</keyword>
<dbReference type="Gene3D" id="3.20.20.80">
    <property type="entry name" value="Glycosidases"/>
    <property type="match status" value="1"/>
</dbReference>
<comment type="caution">
    <text evidence="5">The sequence shown here is derived from an EMBL/GenBank/DDBJ whole genome shotgun (WGS) entry which is preliminary data.</text>
</comment>
<sequence length="125" mass="13915">MLNLSKGIDLVITLVLVGIPAGLSEINRASFPQGFVFGTASAAFQYEGAVKEDGRKPNYMGHIFTAFIFDGSNADVAVDQYHRYVEDVQLMKDMGIDAYRFSIAWSRIFPSKFSVLTVVHLPIRH</sequence>
<evidence type="ECO:0000313" key="5">
    <source>
        <dbReference type="EMBL" id="OMO61291.1"/>
    </source>
</evidence>
<dbReference type="OrthoDB" id="965386at2759"/>
<dbReference type="Pfam" id="PF00232">
    <property type="entry name" value="Glyco_hydro_1"/>
    <property type="match status" value="1"/>
</dbReference>
<dbReference type="InterPro" id="IPR017853">
    <property type="entry name" value="GH"/>
</dbReference>
<dbReference type="PANTHER" id="PTHR10353:SF141">
    <property type="entry name" value="BETA-GLUCOSIDASE 40-LIKE"/>
    <property type="match status" value="1"/>
</dbReference>
<dbReference type="Proteomes" id="UP000187203">
    <property type="component" value="Unassembled WGS sequence"/>
</dbReference>
<evidence type="ECO:0000256" key="2">
    <source>
        <dbReference type="ARBA" id="ARBA00022801"/>
    </source>
</evidence>
<dbReference type="EMBL" id="AWUE01021707">
    <property type="protein sequence ID" value="OMO61291.1"/>
    <property type="molecule type" value="Genomic_DNA"/>
</dbReference>
<dbReference type="STRING" id="93759.A0A1R3GTE2"/>
<keyword evidence="6" id="KW-1185">Reference proteome</keyword>
<dbReference type="PANTHER" id="PTHR10353">
    <property type="entry name" value="GLYCOSYL HYDROLASE"/>
    <property type="match status" value="1"/>
</dbReference>
<gene>
    <name evidence="5" type="ORF">COLO4_33482</name>
</gene>
<comment type="similarity">
    <text evidence="1 3">Belongs to the glycosyl hydrolase 1 family.</text>
</comment>
<reference evidence="6" key="1">
    <citation type="submission" date="2013-09" db="EMBL/GenBank/DDBJ databases">
        <title>Corchorus olitorius genome sequencing.</title>
        <authorList>
            <person name="Alam M."/>
            <person name="Haque M.S."/>
            <person name="Islam M.S."/>
            <person name="Emdad E.M."/>
            <person name="Islam M.M."/>
            <person name="Ahmed B."/>
            <person name="Halim A."/>
            <person name="Hossen Q.M.M."/>
            <person name="Hossain M.Z."/>
            <person name="Ahmed R."/>
            <person name="Khan M.M."/>
            <person name="Islam R."/>
            <person name="Rashid M.M."/>
            <person name="Khan S.A."/>
            <person name="Rahman M.S."/>
            <person name="Alam M."/>
            <person name="Yahiya A.S."/>
            <person name="Khan M.S."/>
            <person name="Azam M.S."/>
            <person name="Haque T."/>
            <person name="Lashkar M.Z.H."/>
            <person name="Akhand A.I."/>
            <person name="Morshed G."/>
            <person name="Roy S."/>
            <person name="Uddin K.S."/>
            <person name="Rabeya T."/>
            <person name="Hossain A.S."/>
            <person name="Chowdhury A."/>
            <person name="Snigdha A.R."/>
            <person name="Mortoza M.S."/>
            <person name="Matin S.A."/>
            <person name="Hoque S.M.E."/>
            <person name="Islam M.K."/>
            <person name="Roy D.K."/>
            <person name="Haider R."/>
            <person name="Moosa M.M."/>
            <person name="Elias S.M."/>
            <person name="Hasan A.M."/>
            <person name="Jahan S."/>
            <person name="Shafiuddin M."/>
            <person name="Mahmood N."/>
            <person name="Shommy N.S."/>
        </authorList>
    </citation>
    <scope>NUCLEOTIDE SEQUENCE [LARGE SCALE GENOMIC DNA]</scope>
    <source>
        <strain evidence="6">cv. O-4</strain>
    </source>
</reference>
<evidence type="ECO:0000256" key="3">
    <source>
        <dbReference type="RuleBase" id="RU003690"/>
    </source>
</evidence>
<evidence type="ECO:0000256" key="1">
    <source>
        <dbReference type="ARBA" id="ARBA00010838"/>
    </source>
</evidence>
<evidence type="ECO:0000256" key="4">
    <source>
        <dbReference type="SAM" id="SignalP"/>
    </source>
</evidence>
<accession>A0A1R3GTE2</accession>
<protein>
    <submittedName>
        <fullName evidence="5">Glycoside hydrolase, family 1</fullName>
    </submittedName>
</protein>
<organism evidence="5 6">
    <name type="scientific">Corchorus olitorius</name>
    <dbReference type="NCBI Taxonomy" id="93759"/>
    <lineage>
        <taxon>Eukaryota</taxon>
        <taxon>Viridiplantae</taxon>
        <taxon>Streptophyta</taxon>
        <taxon>Embryophyta</taxon>
        <taxon>Tracheophyta</taxon>
        <taxon>Spermatophyta</taxon>
        <taxon>Magnoliopsida</taxon>
        <taxon>eudicotyledons</taxon>
        <taxon>Gunneridae</taxon>
        <taxon>Pentapetalae</taxon>
        <taxon>rosids</taxon>
        <taxon>malvids</taxon>
        <taxon>Malvales</taxon>
        <taxon>Malvaceae</taxon>
        <taxon>Grewioideae</taxon>
        <taxon>Apeibeae</taxon>
        <taxon>Corchorus</taxon>
    </lineage>
</organism>
<dbReference type="SUPFAM" id="SSF51445">
    <property type="entry name" value="(Trans)glycosidases"/>
    <property type="match status" value="1"/>
</dbReference>
<dbReference type="AlphaFoldDB" id="A0A1R3GTE2"/>
<dbReference type="GO" id="GO:0008422">
    <property type="term" value="F:beta-glucosidase activity"/>
    <property type="evidence" value="ECO:0007669"/>
    <property type="project" value="TreeGrafter"/>
</dbReference>
<keyword evidence="4" id="KW-0732">Signal</keyword>